<dbReference type="EMBL" id="BQKI01000071">
    <property type="protein sequence ID" value="GJN13871.1"/>
    <property type="molecule type" value="Genomic_DNA"/>
</dbReference>
<dbReference type="Proteomes" id="UP001054889">
    <property type="component" value="Unassembled WGS sequence"/>
</dbReference>
<gene>
    <name evidence="1" type="primary">gb00622</name>
    <name evidence="1" type="ORF">PR202_gb00622</name>
</gene>
<sequence>MASQGEEEDAELQWDPLFPMRTTHALDFFSQPAATFGAGPSATGEFEAIPGRGSNRFEGLDLNSYATEANSSMSFILLTS</sequence>
<name>A0AAV5DUJ6_ELECO</name>
<comment type="caution">
    <text evidence="1">The sequence shown here is derived from an EMBL/GenBank/DDBJ whole genome shotgun (WGS) entry which is preliminary data.</text>
</comment>
<reference evidence="1" key="2">
    <citation type="submission" date="2021-12" db="EMBL/GenBank/DDBJ databases">
        <title>Resequencing data analysis of finger millet.</title>
        <authorList>
            <person name="Hatakeyama M."/>
            <person name="Aluri S."/>
            <person name="Balachadran M.T."/>
            <person name="Sivarajan S.R."/>
            <person name="Poveda L."/>
            <person name="Shimizu-Inatsugi R."/>
            <person name="Schlapbach R."/>
            <person name="Sreeman S.M."/>
            <person name="Shimizu K.K."/>
        </authorList>
    </citation>
    <scope>NUCLEOTIDE SEQUENCE</scope>
</reference>
<reference evidence="1" key="1">
    <citation type="journal article" date="2018" name="DNA Res.">
        <title>Multiple hybrid de novo genome assembly of finger millet, an orphan allotetraploid crop.</title>
        <authorList>
            <person name="Hatakeyama M."/>
            <person name="Aluri S."/>
            <person name="Balachadran M.T."/>
            <person name="Sivarajan S.R."/>
            <person name="Patrignani A."/>
            <person name="Gruter S."/>
            <person name="Poveda L."/>
            <person name="Shimizu-Inatsugi R."/>
            <person name="Baeten J."/>
            <person name="Francoijs K.J."/>
            <person name="Nataraja K.N."/>
            <person name="Reddy Y.A.N."/>
            <person name="Phadnis S."/>
            <person name="Ravikumar R.L."/>
            <person name="Schlapbach R."/>
            <person name="Sreeman S.M."/>
            <person name="Shimizu K.K."/>
        </authorList>
    </citation>
    <scope>NUCLEOTIDE SEQUENCE</scope>
</reference>
<accession>A0AAV5DUJ6</accession>
<evidence type="ECO:0000313" key="2">
    <source>
        <dbReference type="Proteomes" id="UP001054889"/>
    </source>
</evidence>
<dbReference type="AlphaFoldDB" id="A0AAV5DUJ6"/>
<keyword evidence="2" id="KW-1185">Reference proteome</keyword>
<organism evidence="1 2">
    <name type="scientific">Eleusine coracana subsp. coracana</name>
    <dbReference type="NCBI Taxonomy" id="191504"/>
    <lineage>
        <taxon>Eukaryota</taxon>
        <taxon>Viridiplantae</taxon>
        <taxon>Streptophyta</taxon>
        <taxon>Embryophyta</taxon>
        <taxon>Tracheophyta</taxon>
        <taxon>Spermatophyta</taxon>
        <taxon>Magnoliopsida</taxon>
        <taxon>Liliopsida</taxon>
        <taxon>Poales</taxon>
        <taxon>Poaceae</taxon>
        <taxon>PACMAD clade</taxon>
        <taxon>Chloridoideae</taxon>
        <taxon>Cynodonteae</taxon>
        <taxon>Eleusininae</taxon>
        <taxon>Eleusine</taxon>
    </lineage>
</organism>
<proteinExistence type="predicted"/>
<evidence type="ECO:0000313" key="1">
    <source>
        <dbReference type="EMBL" id="GJN13871.1"/>
    </source>
</evidence>
<protein>
    <submittedName>
        <fullName evidence="1">Uncharacterized protein</fullName>
    </submittedName>
</protein>